<reference evidence="1" key="1">
    <citation type="submission" date="2024-05" db="EMBL/GenBank/DDBJ databases">
        <title>Genome Sequences of Four Agar- Degrading Marine Bacteria.</title>
        <authorList>
            <person name="Phillips E.K."/>
            <person name="Shaffer J.C."/>
            <person name="Henson M.W."/>
            <person name="Temperton B."/>
            <person name="Thrash C.J."/>
            <person name="Martin M.O."/>
        </authorList>
    </citation>
    <scope>NUCLEOTIDE SEQUENCE</scope>
    <source>
        <strain evidence="1">EKP203</strain>
    </source>
</reference>
<sequence length="230" mass="25356">MMTISSTHAEMEQIFIKLELAEAKTICITSDKPRSGSTSLASALTERYMLAGYKTLLVDFNLFNPSFSDMTLNHTTNSEPLVLREDTQQVFSGIAAPTILSDQLAYRDPTNLRHNIKQWTHHFDRIVFDTCALSQTNQSNIPTAVVAHVTDASVLVVAGGQTTGEELNSAVAQLKATNANIVGIVLNQFGQNTLSEELVRVADKGRFLPQSWKVGIKSWLNKSTLFRQAV</sequence>
<comment type="caution">
    <text evidence="1">The sequence shown here is derived from an EMBL/GenBank/DDBJ whole genome shotgun (WGS) entry which is preliminary data.</text>
</comment>
<dbReference type="EMBL" id="JAUEOZ010000001">
    <property type="protein sequence ID" value="MDN2480888.1"/>
    <property type="molecule type" value="Genomic_DNA"/>
</dbReference>
<dbReference type="RefSeq" id="WP_289961044.1">
    <property type="nucleotide sequence ID" value="NZ_JAUEOZ010000001.1"/>
</dbReference>
<dbReference type="InterPro" id="IPR050445">
    <property type="entry name" value="Bact_polysacc_biosynth/exp"/>
</dbReference>
<dbReference type="PANTHER" id="PTHR32309">
    <property type="entry name" value="TYROSINE-PROTEIN KINASE"/>
    <property type="match status" value="1"/>
</dbReference>
<evidence type="ECO:0000313" key="2">
    <source>
        <dbReference type="Proteomes" id="UP001169719"/>
    </source>
</evidence>
<dbReference type="Gene3D" id="3.40.50.300">
    <property type="entry name" value="P-loop containing nucleotide triphosphate hydrolases"/>
    <property type="match status" value="1"/>
</dbReference>
<dbReference type="Proteomes" id="UP001169719">
    <property type="component" value="Unassembled WGS sequence"/>
</dbReference>
<evidence type="ECO:0000313" key="1">
    <source>
        <dbReference type="EMBL" id="MDN2480888.1"/>
    </source>
</evidence>
<keyword evidence="2" id="KW-1185">Reference proteome</keyword>
<accession>A0ABT7XYN0</accession>
<gene>
    <name evidence="1" type="ORF">QWJ08_05730</name>
</gene>
<organism evidence="1 2">
    <name type="scientific">Vibrio agarivorans</name>
    <dbReference type="NCBI Taxonomy" id="153622"/>
    <lineage>
        <taxon>Bacteria</taxon>
        <taxon>Pseudomonadati</taxon>
        <taxon>Pseudomonadota</taxon>
        <taxon>Gammaproteobacteria</taxon>
        <taxon>Vibrionales</taxon>
        <taxon>Vibrionaceae</taxon>
        <taxon>Vibrio</taxon>
    </lineage>
</organism>
<dbReference type="PANTHER" id="PTHR32309:SF31">
    <property type="entry name" value="CAPSULAR EXOPOLYSACCHARIDE FAMILY"/>
    <property type="match status" value="1"/>
</dbReference>
<proteinExistence type="predicted"/>
<protein>
    <submittedName>
        <fullName evidence="1">Chromosome partitioning protein ParA</fullName>
    </submittedName>
</protein>
<dbReference type="SUPFAM" id="SSF52540">
    <property type="entry name" value="P-loop containing nucleoside triphosphate hydrolases"/>
    <property type="match status" value="1"/>
</dbReference>
<name>A0ABT7XYN0_9VIBR</name>
<dbReference type="InterPro" id="IPR027417">
    <property type="entry name" value="P-loop_NTPase"/>
</dbReference>